<protein>
    <submittedName>
        <fullName evidence="2">DUF4843 domain-containing protein</fullName>
    </submittedName>
</protein>
<comment type="caution">
    <text evidence="2">The sequence shown here is derived from an EMBL/GenBank/DDBJ whole genome shotgun (WGS) entry which is preliminary data.</text>
</comment>
<keyword evidence="1" id="KW-0732">Signal</keyword>
<organism evidence="2 3">
    <name type="scientific">Pinibacter aurantiacus</name>
    <dbReference type="NCBI Taxonomy" id="2851599"/>
    <lineage>
        <taxon>Bacteria</taxon>
        <taxon>Pseudomonadati</taxon>
        <taxon>Bacteroidota</taxon>
        <taxon>Chitinophagia</taxon>
        <taxon>Chitinophagales</taxon>
        <taxon>Chitinophagaceae</taxon>
        <taxon>Pinibacter</taxon>
    </lineage>
</organism>
<evidence type="ECO:0000256" key="1">
    <source>
        <dbReference type="SAM" id="SignalP"/>
    </source>
</evidence>
<feature type="chain" id="PRO_5039303725" evidence="1">
    <location>
        <begin position="22"/>
        <end position="253"/>
    </location>
</feature>
<evidence type="ECO:0000313" key="3">
    <source>
        <dbReference type="Proteomes" id="UP000812270"/>
    </source>
</evidence>
<dbReference type="EMBL" id="JAHSPG010000017">
    <property type="protein sequence ID" value="MBV4360175.1"/>
    <property type="molecule type" value="Genomic_DNA"/>
</dbReference>
<keyword evidence="3" id="KW-1185">Reference proteome</keyword>
<reference evidence="2" key="1">
    <citation type="submission" date="2021-06" db="EMBL/GenBank/DDBJ databases">
        <authorList>
            <person name="Huq M.A."/>
        </authorList>
    </citation>
    <scope>NUCLEOTIDE SEQUENCE</scope>
    <source>
        <strain evidence="2">MAH-26</strain>
    </source>
</reference>
<evidence type="ECO:0000313" key="2">
    <source>
        <dbReference type="EMBL" id="MBV4360175.1"/>
    </source>
</evidence>
<proteinExistence type="predicted"/>
<dbReference type="PROSITE" id="PS51257">
    <property type="entry name" value="PROKAR_LIPOPROTEIN"/>
    <property type="match status" value="1"/>
</dbReference>
<dbReference type="RefSeq" id="WP_217794441.1">
    <property type="nucleotide sequence ID" value="NZ_JAHSPG010000017.1"/>
</dbReference>
<dbReference type="AlphaFoldDB" id="A0A9E2SGG4"/>
<gene>
    <name evidence="2" type="ORF">KTO63_23625</name>
</gene>
<dbReference type="InterPro" id="IPR032299">
    <property type="entry name" value="DUF4843"/>
</dbReference>
<name>A0A9E2SGG4_9BACT</name>
<dbReference type="Pfam" id="PF16132">
    <property type="entry name" value="DUF4843"/>
    <property type="match status" value="1"/>
</dbReference>
<dbReference type="Proteomes" id="UP000812270">
    <property type="component" value="Unassembled WGS sequence"/>
</dbReference>
<feature type="signal peptide" evidence="1">
    <location>
        <begin position="1"/>
        <end position="21"/>
    </location>
</feature>
<sequence length="253" mass="27936">MQMLKYTGALTLLLLMFASCKKQGIMTYEGTNDVYFRSNYANSVDTGVVSFGFTLSSIKDSIVRIPVAIMGQVSNQPRSVKVIIADSSTAVAGTHYDALPDSFKIRAGRTVDTLYLKVHRTADLQQKGVSIILLLQDNSNFSTAMQWKITNSITGARFSYIKYKIILNDILEKPAQWLSGYLGTFSRTKVYLMSQVLGLSPKEISDIIGLSTSIPVQNYYGRTMQIYLNQQKAAGTPVYEDDGTLMAMGASVQ</sequence>
<accession>A0A9E2SGG4</accession>